<dbReference type="RefSeq" id="WP_150802470.1">
    <property type="nucleotide sequence ID" value="NZ_CABVHY010000003.1"/>
</dbReference>
<protein>
    <recommendedName>
        <fullName evidence="4">DUF4234 domain-containing protein</fullName>
    </recommendedName>
</protein>
<dbReference type="EMBL" id="CABVHY010000003">
    <property type="protein sequence ID" value="VVN78368.1"/>
    <property type="molecule type" value="Genomic_DNA"/>
</dbReference>
<dbReference type="Proteomes" id="UP000379480">
    <property type="component" value="Unassembled WGS sequence"/>
</dbReference>
<dbReference type="OrthoDB" id="8750132at2"/>
<dbReference type="AlphaFoldDB" id="A0A5E7AGE0"/>
<keyword evidence="1" id="KW-0472">Membrane</keyword>
<feature type="transmembrane region" description="Helical" evidence="1">
    <location>
        <begin position="167"/>
        <end position="188"/>
    </location>
</feature>
<reference evidence="2 3" key="1">
    <citation type="submission" date="2019-09" db="EMBL/GenBank/DDBJ databases">
        <authorList>
            <person name="Chandra G."/>
            <person name="Truman W A."/>
        </authorList>
    </citation>
    <scope>NUCLEOTIDE SEQUENCE [LARGE SCALE GENOMIC DNA]</scope>
    <source>
        <strain evidence="2">PS723</strain>
    </source>
</reference>
<feature type="transmembrane region" description="Helical" evidence="1">
    <location>
        <begin position="62"/>
        <end position="81"/>
    </location>
</feature>
<evidence type="ECO:0000313" key="3">
    <source>
        <dbReference type="Proteomes" id="UP000379480"/>
    </source>
</evidence>
<gene>
    <name evidence="2" type="ORF">PS723_00889</name>
</gene>
<sequence length="189" mass="21544">MSTIENPFAAPQANLQTASDGRTTFYVVSIPKFLTLFFLTSGFYFTYWFYKNWRCYRAATGIKVLALLRTIFSIFFVYSLFMKIRQRLLFSDRPYSWFPRLLALLFIVSACAANALIWVFDPITSLKASCGILILQAVLLTRVQKAVNYLESDPQGQTNARFTGLNGFWVVLGLCWWALAITGVVVLVQ</sequence>
<evidence type="ECO:0000313" key="2">
    <source>
        <dbReference type="EMBL" id="VVN78368.1"/>
    </source>
</evidence>
<evidence type="ECO:0008006" key="4">
    <source>
        <dbReference type="Google" id="ProtNLM"/>
    </source>
</evidence>
<feature type="transmembrane region" description="Helical" evidence="1">
    <location>
        <begin position="101"/>
        <end position="121"/>
    </location>
</feature>
<name>A0A5E7AGE0_PSEFL</name>
<evidence type="ECO:0000256" key="1">
    <source>
        <dbReference type="SAM" id="Phobius"/>
    </source>
</evidence>
<proteinExistence type="predicted"/>
<accession>A0A5E7AGE0</accession>
<keyword evidence="1" id="KW-1133">Transmembrane helix</keyword>
<organism evidence="2 3">
    <name type="scientific">Pseudomonas fluorescens</name>
    <dbReference type="NCBI Taxonomy" id="294"/>
    <lineage>
        <taxon>Bacteria</taxon>
        <taxon>Pseudomonadati</taxon>
        <taxon>Pseudomonadota</taxon>
        <taxon>Gammaproteobacteria</taxon>
        <taxon>Pseudomonadales</taxon>
        <taxon>Pseudomonadaceae</taxon>
        <taxon>Pseudomonas</taxon>
    </lineage>
</organism>
<keyword evidence="1" id="KW-0812">Transmembrane</keyword>
<feature type="transmembrane region" description="Helical" evidence="1">
    <location>
        <begin position="33"/>
        <end position="50"/>
    </location>
</feature>